<dbReference type="AlphaFoldDB" id="A0AAP0CNR2"/>
<reference evidence="15 16" key="1">
    <citation type="submission" date="2024-04" db="EMBL/GenBank/DDBJ databases">
        <title>The reference genome of an endangered Asteraceae, Deinandra increscens subsp. villosa, native to the Central Coast of California.</title>
        <authorList>
            <person name="Guilliams M."/>
            <person name="Hasenstab-Lehman K."/>
            <person name="Meyer R."/>
            <person name="Mcevoy S."/>
        </authorList>
    </citation>
    <scope>NUCLEOTIDE SEQUENCE [LARGE SCALE GENOMIC DNA]</scope>
    <source>
        <tissue evidence="15">Leaf</tissue>
    </source>
</reference>
<evidence type="ECO:0008006" key="17">
    <source>
        <dbReference type="Google" id="ProtNLM"/>
    </source>
</evidence>
<dbReference type="CDD" id="cd11072">
    <property type="entry name" value="CYP71-like"/>
    <property type="match status" value="1"/>
</dbReference>
<dbReference type="PRINTS" id="PR00385">
    <property type="entry name" value="P450"/>
</dbReference>
<dbReference type="PANTHER" id="PTHR47955">
    <property type="entry name" value="CYTOCHROME P450 FAMILY 71 PROTEIN"/>
    <property type="match status" value="1"/>
</dbReference>
<comment type="cofactor">
    <cofactor evidence="1 12">
        <name>heme</name>
        <dbReference type="ChEBI" id="CHEBI:30413"/>
    </cofactor>
</comment>
<keyword evidence="11 14" id="KW-0472">Membrane</keyword>
<evidence type="ECO:0000256" key="11">
    <source>
        <dbReference type="ARBA" id="ARBA00023136"/>
    </source>
</evidence>
<keyword evidence="7 14" id="KW-1133">Transmembrane helix</keyword>
<dbReference type="InterPro" id="IPR001128">
    <property type="entry name" value="Cyt_P450"/>
</dbReference>
<evidence type="ECO:0000256" key="4">
    <source>
        <dbReference type="ARBA" id="ARBA00022617"/>
    </source>
</evidence>
<dbReference type="EMBL" id="JBCNJP010000023">
    <property type="protein sequence ID" value="KAK9057933.1"/>
    <property type="molecule type" value="Genomic_DNA"/>
</dbReference>
<dbReference type="InterPro" id="IPR002401">
    <property type="entry name" value="Cyt_P450_E_grp-I"/>
</dbReference>
<comment type="subcellular location">
    <subcellularLocation>
        <location evidence="2">Membrane</location>
    </subcellularLocation>
</comment>
<evidence type="ECO:0000256" key="2">
    <source>
        <dbReference type="ARBA" id="ARBA00004370"/>
    </source>
</evidence>
<evidence type="ECO:0000256" key="9">
    <source>
        <dbReference type="ARBA" id="ARBA00023004"/>
    </source>
</evidence>
<evidence type="ECO:0000256" key="13">
    <source>
        <dbReference type="RuleBase" id="RU000461"/>
    </source>
</evidence>
<evidence type="ECO:0000256" key="5">
    <source>
        <dbReference type="ARBA" id="ARBA00022692"/>
    </source>
</evidence>
<dbReference type="Proteomes" id="UP001408789">
    <property type="component" value="Unassembled WGS sequence"/>
</dbReference>
<organism evidence="15 16">
    <name type="scientific">Deinandra increscens subsp. villosa</name>
    <dbReference type="NCBI Taxonomy" id="3103831"/>
    <lineage>
        <taxon>Eukaryota</taxon>
        <taxon>Viridiplantae</taxon>
        <taxon>Streptophyta</taxon>
        <taxon>Embryophyta</taxon>
        <taxon>Tracheophyta</taxon>
        <taxon>Spermatophyta</taxon>
        <taxon>Magnoliopsida</taxon>
        <taxon>eudicotyledons</taxon>
        <taxon>Gunneridae</taxon>
        <taxon>Pentapetalae</taxon>
        <taxon>asterids</taxon>
        <taxon>campanulids</taxon>
        <taxon>Asterales</taxon>
        <taxon>Asteraceae</taxon>
        <taxon>Asteroideae</taxon>
        <taxon>Heliantheae alliance</taxon>
        <taxon>Madieae</taxon>
        <taxon>Madiinae</taxon>
        <taxon>Deinandra</taxon>
    </lineage>
</organism>
<dbReference type="InterPro" id="IPR017972">
    <property type="entry name" value="Cyt_P450_CS"/>
</dbReference>
<proteinExistence type="inferred from homology"/>
<comment type="similarity">
    <text evidence="3 13">Belongs to the cytochrome P450 family.</text>
</comment>
<evidence type="ECO:0000256" key="6">
    <source>
        <dbReference type="ARBA" id="ARBA00022723"/>
    </source>
</evidence>
<keyword evidence="10 13" id="KW-0503">Monooxygenase</keyword>
<evidence type="ECO:0000256" key="7">
    <source>
        <dbReference type="ARBA" id="ARBA00022989"/>
    </source>
</evidence>
<evidence type="ECO:0000256" key="3">
    <source>
        <dbReference type="ARBA" id="ARBA00010617"/>
    </source>
</evidence>
<evidence type="ECO:0000256" key="14">
    <source>
        <dbReference type="SAM" id="Phobius"/>
    </source>
</evidence>
<dbReference type="GO" id="GO:0020037">
    <property type="term" value="F:heme binding"/>
    <property type="evidence" value="ECO:0007669"/>
    <property type="project" value="InterPro"/>
</dbReference>
<dbReference type="FunFam" id="1.10.630.10:FF:000008">
    <property type="entry name" value="Cytochrome P450 71D8"/>
    <property type="match status" value="1"/>
</dbReference>
<dbReference type="PRINTS" id="PR00463">
    <property type="entry name" value="EP450I"/>
</dbReference>
<dbReference type="PANTHER" id="PTHR47955:SF9">
    <property type="entry name" value="PREMNASPIRODIENE OXYGENASE-LIKE"/>
    <property type="match status" value="1"/>
</dbReference>
<evidence type="ECO:0000256" key="8">
    <source>
        <dbReference type="ARBA" id="ARBA00023002"/>
    </source>
</evidence>
<keyword evidence="16" id="KW-1185">Reference proteome</keyword>
<comment type="caution">
    <text evidence="15">The sequence shown here is derived from an EMBL/GenBank/DDBJ whole genome shotgun (WGS) entry which is preliminary data.</text>
</comment>
<evidence type="ECO:0000256" key="12">
    <source>
        <dbReference type="PIRSR" id="PIRSR602401-1"/>
    </source>
</evidence>
<gene>
    <name evidence="15" type="ORF">SSX86_022772</name>
</gene>
<feature type="transmembrane region" description="Helical" evidence="14">
    <location>
        <begin position="7"/>
        <end position="26"/>
    </location>
</feature>
<feature type="binding site" description="axial binding residue" evidence="12">
    <location>
        <position position="447"/>
    </location>
    <ligand>
        <name>heme</name>
        <dbReference type="ChEBI" id="CHEBI:30413"/>
    </ligand>
    <ligandPart>
        <name>Fe</name>
        <dbReference type="ChEBI" id="CHEBI:18248"/>
    </ligandPart>
</feature>
<keyword evidence="9 12" id="KW-0408">Iron</keyword>
<evidence type="ECO:0000313" key="15">
    <source>
        <dbReference type="EMBL" id="KAK9057933.1"/>
    </source>
</evidence>
<name>A0AAP0CNR2_9ASTR</name>
<keyword evidence="8 13" id="KW-0560">Oxidoreductase</keyword>
<keyword evidence="5 14" id="KW-0812">Transmembrane</keyword>
<sequence>MDIRFPFSLLFFFAISLIFFILIAWFRNFMSLINPNKNLPPQPWKLPLIGHIHHLIGLLPHRALSNIAQKLGPVVRLQLGQVSAVVISSPPMAKEIMKTHDITFANRPKLLSVEIIAYNYLDIAFSQYGDYWRQMRKICVLELLSAKKVQSFRSIREQESWSLVHSIATQTFKTINLSDKICTMINIIITRLVIGSRCKDQDMLLELIQEAVEVSGGFDVSDLFPSIKLLPLITGTRNKMMKIRNKMDVILESIIVEHKERRATRGSNHQNEDDIVDVLLRLKDDGGLQFPLNFDNIKAVILDMFAAGSDTSAVTILWVMSELMKNPRVMKKAQDELRQVLKERTEIHESDIQELDYLKLVIKETLRLHPPVPLLLPRESRENCEIGGYHIPVKTKVLINVWMIGRDPDYWTEPESFIPERFTSESSGNMVGTDFEYLPFGAGRRMCPGILLGLANVELPLAVLLYHFDWELPTSQDLDMVESFGATLKRKNDLLLVPHPYNTGC</sequence>
<dbReference type="GO" id="GO:0051762">
    <property type="term" value="P:sesquiterpene biosynthetic process"/>
    <property type="evidence" value="ECO:0007669"/>
    <property type="project" value="UniProtKB-ARBA"/>
</dbReference>
<evidence type="ECO:0000313" key="16">
    <source>
        <dbReference type="Proteomes" id="UP001408789"/>
    </source>
</evidence>
<dbReference type="InterPro" id="IPR036396">
    <property type="entry name" value="Cyt_P450_sf"/>
</dbReference>
<dbReference type="GO" id="GO:0016020">
    <property type="term" value="C:membrane"/>
    <property type="evidence" value="ECO:0007669"/>
    <property type="project" value="UniProtKB-SubCell"/>
</dbReference>
<dbReference type="PROSITE" id="PS00086">
    <property type="entry name" value="CYTOCHROME_P450"/>
    <property type="match status" value="1"/>
</dbReference>
<accession>A0AAP0CNR2</accession>
<evidence type="ECO:0000256" key="1">
    <source>
        <dbReference type="ARBA" id="ARBA00001971"/>
    </source>
</evidence>
<dbReference type="GO" id="GO:0005506">
    <property type="term" value="F:iron ion binding"/>
    <property type="evidence" value="ECO:0007669"/>
    <property type="project" value="InterPro"/>
</dbReference>
<evidence type="ECO:0000256" key="10">
    <source>
        <dbReference type="ARBA" id="ARBA00023033"/>
    </source>
</evidence>
<protein>
    <recommendedName>
        <fullName evidence="17">Cytochrome P450</fullName>
    </recommendedName>
</protein>
<dbReference type="GO" id="GO:0016705">
    <property type="term" value="F:oxidoreductase activity, acting on paired donors, with incorporation or reduction of molecular oxygen"/>
    <property type="evidence" value="ECO:0007669"/>
    <property type="project" value="InterPro"/>
</dbReference>
<dbReference type="Pfam" id="PF00067">
    <property type="entry name" value="p450"/>
    <property type="match status" value="1"/>
</dbReference>
<dbReference type="SUPFAM" id="SSF48264">
    <property type="entry name" value="Cytochrome P450"/>
    <property type="match status" value="1"/>
</dbReference>
<keyword evidence="4 12" id="KW-0349">Heme</keyword>
<dbReference type="Gene3D" id="1.10.630.10">
    <property type="entry name" value="Cytochrome P450"/>
    <property type="match status" value="1"/>
</dbReference>
<dbReference type="GO" id="GO:0004497">
    <property type="term" value="F:monooxygenase activity"/>
    <property type="evidence" value="ECO:0007669"/>
    <property type="project" value="UniProtKB-KW"/>
</dbReference>
<keyword evidence="6 12" id="KW-0479">Metal-binding</keyword>